<evidence type="ECO:0000313" key="3">
    <source>
        <dbReference type="Proteomes" id="UP001159428"/>
    </source>
</evidence>
<feature type="compositionally biased region" description="Basic and acidic residues" evidence="1">
    <location>
        <begin position="355"/>
        <end position="366"/>
    </location>
</feature>
<evidence type="ECO:0000313" key="2">
    <source>
        <dbReference type="EMBL" id="CAH3126722.1"/>
    </source>
</evidence>
<evidence type="ECO:0000256" key="1">
    <source>
        <dbReference type="SAM" id="MobiDB-lite"/>
    </source>
</evidence>
<comment type="caution">
    <text evidence="2">The sequence shown here is derived from an EMBL/GenBank/DDBJ whole genome shotgun (WGS) entry which is preliminary data.</text>
</comment>
<sequence length="434" mass="45544">NSLPFTGPLAVGDPALSCMLWLLLEGVLILGLMINVESLSTDDVILRGATIPLNSTSWQVNSSPTQASVRSDIDQSSPFLSLSQITVNSSPESQSNRTQDVIKLLQKSTSSSYEHDMQLTEISSNKKYLESTGVLENTLTVPVAHTELLLSPTEVTNQGVLQMSSYFTNSSYSADLLANSAENSSYLSWPSVNKASGRTTAIFTSKSLDSIGASGLEQSSSVPIKHSTAAVLALTPSVVLLSGVIFSSADISSREGGSVVSDILRSTVAVDVSVYLVSSAKSSSASVSSMEIGMMSSGTFSFGSTGDESSYGLASERSSLMASAAKSSTEFSVSSKEELRSSSYVKFSSSPGNVQREESVSSEKVSKKSSHFLGRDGSTVFSVLSSVHQSASLLSSGGNLISFAVVSSNQFISSIEESMSPTPSQVSSVVIYIN</sequence>
<feature type="region of interest" description="Disordered" evidence="1">
    <location>
        <begin position="346"/>
        <end position="367"/>
    </location>
</feature>
<organism evidence="2 3">
    <name type="scientific">Pocillopora meandrina</name>
    <dbReference type="NCBI Taxonomy" id="46732"/>
    <lineage>
        <taxon>Eukaryota</taxon>
        <taxon>Metazoa</taxon>
        <taxon>Cnidaria</taxon>
        <taxon>Anthozoa</taxon>
        <taxon>Hexacorallia</taxon>
        <taxon>Scleractinia</taxon>
        <taxon>Astrocoeniina</taxon>
        <taxon>Pocilloporidae</taxon>
        <taxon>Pocillopora</taxon>
    </lineage>
</organism>
<dbReference type="EMBL" id="CALNXJ010000022">
    <property type="protein sequence ID" value="CAH3126722.1"/>
    <property type="molecule type" value="Genomic_DNA"/>
</dbReference>
<proteinExistence type="predicted"/>
<protein>
    <submittedName>
        <fullName evidence="2">Uncharacterized protein</fullName>
    </submittedName>
</protein>
<reference evidence="2 3" key="1">
    <citation type="submission" date="2022-05" db="EMBL/GenBank/DDBJ databases">
        <authorList>
            <consortium name="Genoscope - CEA"/>
            <person name="William W."/>
        </authorList>
    </citation>
    <scope>NUCLEOTIDE SEQUENCE [LARGE SCALE GENOMIC DNA]</scope>
</reference>
<name>A0AAU9WUY4_9CNID</name>
<keyword evidence="3" id="KW-1185">Reference proteome</keyword>
<feature type="non-terminal residue" evidence="2">
    <location>
        <position position="1"/>
    </location>
</feature>
<dbReference type="AlphaFoldDB" id="A0AAU9WUY4"/>
<gene>
    <name evidence="2" type="ORF">PMEA_00012700</name>
</gene>
<dbReference type="Proteomes" id="UP001159428">
    <property type="component" value="Unassembled WGS sequence"/>
</dbReference>
<accession>A0AAU9WUY4</accession>